<evidence type="ECO:0000256" key="1">
    <source>
        <dbReference type="ARBA" id="ARBA00012771"/>
    </source>
</evidence>
<evidence type="ECO:0000256" key="3">
    <source>
        <dbReference type="ARBA" id="ARBA00022679"/>
    </source>
</evidence>
<reference evidence="7" key="1">
    <citation type="submission" date="2019-08" db="EMBL/GenBank/DDBJ databases">
        <authorList>
            <person name="Kucharzyk K."/>
            <person name="Murdoch R.W."/>
            <person name="Higgins S."/>
            <person name="Loffler F."/>
        </authorList>
    </citation>
    <scope>NUCLEOTIDE SEQUENCE</scope>
</reference>
<keyword evidence="2 7" id="KW-0489">Methyltransferase</keyword>
<evidence type="ECO:0000259" key="6">
    <source>
        <dbReference type="Pfam" id="PF05175"/>
    </source>
</evidence>
<dbReference type="Pfam" id="PF05175">
    <property type="entry name" value="MTS"/>
    <property type="match status" value="1"/>
</dbReference>
<protein>
    <recommendedName>
        <fullName evidence="1">peptide chain release factor N(5)-glutamine methyltransferase</fullName>
        <ecNumber evidence="1">2.1.1.297</ecNumber>
    </recommendedName>
</protein>
<evidence type="ECO:0000313" key="7">
    <source>
        <dbReference type="EMBL" id="MPN08560.1"/>
    </source>
</evidence>
<dbReference type="InterPro" id="IPR019874">
    <property type="entry name" value="RF_methyltr_PrmC"/>
</dbReference>
<dbReference type="GO" id="GO:0102559">
    <property type="term" value="F:peptide chain release factor N(5)-glutamine methyltransferase activity"/>
    <property type="evidence" value="ECO:0007669"/>
    <property type="project" value="UniProtKB-EC"/>
</dbReference>
<dbReference type="SUPFAM" id="SSF53335">
    <property type="entry name" value="S-adenosyl-L-methionine-dependent methyltransferases"/>
    <property type="match status" value="1"/>
</dbReference>
<comment type="catalytic activity">
    <reaction evidence="5">
        <text>L-glutaminyl-[peptide chain release factor] + S-adenosyl-L-methionine = N(5)-methyl-L-glutaminyl-[peptide chain release factor] + S-adenosyl-L-homocysteine + H(+)</text>
        <dbReference type="Rhea" id="RHEA:42896"/>
        <dbReference type="Rhea" id="RHEA-COMP:10271"/>
        <dbReference type="Rhea" id="RHEA-COMP:10272"/>
        <dbReference type="ChEBI" id="CHEBI:15378"/>
        <dbReference type="ChEBI" id="CHEBI:30011"/>
        <dbReference type="ChEBI" id="CHEBI:57856"/>
        <dbReference type="ChEBI" id="CHEBI:59789"/>
        <dbReference type="ChEBI" id="CHEBI:61891"/>
        <dbReference type="EC" id="2.1.1.297"/>
    </reaction>
</comment>
<name>A0A645F3Y3_9ZZZZ</name>
<dbReference type="GO" id="GO:0032259">
    <property type="term" value="P:methylation"/>
    <property type="evidence" value="ECO:0007669"/>
    <property type="project" value="UniProtKB-KW"/>
</dbReference>
<dbReference type="Gene3D" id="1.10.8.10">
    <property type="entry name" value="DNA helicase RuvA subunit, C-terminal domain"/>
    <property type="match status" value="1"/>
</dbReference>
<dbReference type="EMBL" id="VSSQ01054617">
    <property type="protein sequence ID" value="MPN08560.1"/>
    <property type="molecule type" value="Genomic_DNA"/>
</dbReference>
<evidence type="ECO:0000256" key="2">
    <source>
        <dbReference type="ARBA" id="ARBA00022603"/>
    </source>
</evidence>
<keyword evidence="4" id="KW-0949">S-adenosyl-L-methionine</keyword>
<dbReference type="InterPro" id="IPR050320">
    <property type="entry name" value="N5-glutamine_MTase"/>
</dbReference>
<sequence>MFPPDKEGPLAVLTARRLQGEPLQYILGEWDFMGLPFFVGPEALIPRQDTETLCEAVLQRRPAGKALRLLDLCCGTGCIGLSLGKLGGYAPTLADISPACLDLARRNAARLEIAAAFAQGDLFAAFPLGEKFDIICCNPPYIPRSDLDALQPEVRREPRLALDGGTDGLDFYRRIAREYPAYLARGGLMALEIGFDQRHAVSSLLRGGACIQDICGQDRVILLEG</sequence>
<dbReference type="NCBIfam" id="TIGR03534">
    <property type="entry name" value="RF_mod_PrmC"/>
    <property type="match status" value="1"/>
</dbReference>
<gene>
    <name evidence="7" type="primary">prmC_50</name>
    <name evidence="7" type="ORF">SDC9_155843</name>
</gene>
<comment type="caution">
    <text evidence="7">The sequence shown here is derived from an EMBL/GenBank/DDBJ whole genome shotgun (WGS) entry which is preliminary data.</text>
</comment>
<dbReference type="InterPro" id="IPR007848">
    <property type="entry name" value="Small_mtfrase_dom"/>
</dbReference>
<dbReference type="EC" id="2.1.1.297" evidence="1"/>
<dbReference type="PANTHER" id="PTHR18895:SF74">
    <property type="entry name" value="MTRF1L RELEASE FACTOR GLUTAMINE METHYLTRANSFERASE"/>
    <property type="match status" value="1"/>
</dbReference>
<feature type="domain" description="Methyltransferase small" evidence="6">
    <location>
        <begin position="61"/>
        <end position="142"/>
    </location>
</feature>
<dbReference type="Gene3D" id="3.40.50.150">
    <property type="entry name" value="Vaccinia Virus protein VP39"/>
    <property type="match status" value="1"/>
</dbReference>
<keyword evidence="3 7" id="KW-0808">Transferase</keyword>
<dbReference type="InterPro" id="IPR004556">
    <property type="entry name" value="HemK-like"/>
</dbReference>
<evidence type="ECO:0000256" key="4">
    <source>
        <dbReference type="ARBA" id="ARBA00022691"/>
    </source>
</evidence>
<dbReference type="InterPro" id="IPR029063">
    <property type="entry name" value="SAM-dependent_MTases_sf"/>
</dbReference>
<dbReference type="NCBIfam" id="TIGR00536">
    <property type="entry name" value="hemK_fam"/>
    <property type="match status" value="1"/>
</dbReference>
<dbReference type="AlphaFoldDB" id="A0A645F3Y3"/>
<dbReference type="CDD" id="cd02440">
    <property type="entry name" value="AdoMet_MTases"/>
    <property type="match status" value="1"/>
</dbReference>
<dbReference type="PANTHER" id="PTHR18895">
    <property type="entry name" value="HEMK METHYLTRANSFERASE"/>
    <property type="match status" value="1"/>
</dbReference>
<proteinExistence type="predicted"/>
<accession>A0A645F3Y3</accession>
<evidence type="ECO:0000256" key="5">
    <source>
        <dbReference type="ARBA" id="ARBA00048391"/>
    </source>
</evidence>
<organism evidence="7">
    <name type="scientific">bioreactor metagenome</name>
    <dbReference type="NCBI Taxonomy" id="1076179"/>
    <lineage>
        <taxon>unclassified sequences</taxon>
        <taxon>metagenomes</taxon>
        <taxon>ecological metagenomes</taxon>
    </lineage>
</organism>